<comment type="caution">
    <text evidence="2">The sequence shown here is derived from an EMBL/GenBank/DDBJ whole genome shotgun (WGS) entry which is preliminary data.</text>
</comment>
<organism evidence="2 3">
    <name type="scientific">Allacma fusca</name>
    <dbReference type="NCBI Taxonomy" id="39272"/>
    <lineage>
        <taxon>Eukaryota</taxon>
        <taxon>Metazoa</taxon>
        <taxon>Ecdysozoa</taxon>
        <taxon>Arthropoda</taxon>
        <taxon>Hexapoda</taxon>
        <taxon>Collembola</taxon>
        <taxon>Symphypleona</taxon>
        <taxon>Sminthuridae</taxon>
        <taxon>Allacma</taxon>
    </lineage>
</organism>
<proteinExistence type="predicted"/>
<feature type="non-terminal residue" evidence="2">
    <location>
        <position position="1"/>
    </location>
</feature>
<dbReference type="AlphaFoldDB" id="A0A8J2L443"/>
<feature type="compositionally biased region" description="Basic residues" evidence="1">
    <location>
        <begin position="1"/>
        <end position="16"/>
    </location>
</feature>
<gene>
    <name evidence="2" type="ORF">AFUS01_LOCUS35959</name>
</gene>
<evidence type="ECO:0000256" key="1">
    <source>
        <dbReference type="SAM" id="MobiDB-lite"/>
    </source>
</evidence>
<name>A0A8J2L443_9HEXA</name>
<reference evidence="2" key="1">
    <citation type="submission" date="2021-06" db="EMBL/GenBank/DDBJ databases">
        <authorList>
            <person name="Hodson N. C."/>
            <person name="Mongue J. A."/>
            <person name="Jaron S. K."/>
        </authorList>
    </citation>
    <scope>NUCLEOTIDE SEQUENCE</scope>
</reference>
<feature type="region of interest" description="Disordered" evidence="1">
    <location>
        <begin position="1"/>
        <end position="34"/>
    </location>
</feature>
<feature type="compositionally biased region" description="Basic and acidic residues" evidence="1">
    <location>
        <begin position="25"/>
        <end position="34"/>
    </location>
</feature>
<accession>A0A8J2L443</accession>
<sequence length="34" mass="3726">VLKKRSKISRNVRISKGHGFETGGVEDKPEGKGM</sequence>
<dbReference type="Proteomes" id="UP000708208">
    <property type="component" value="Unassembled WGS sequence"/>
</dbReference>
<evidence type="ECO:0000313" key="2">
    <source>
        <dbReference type="EMBL" id="CAG7825876.1"/>
    </source>
</evidence>
<keyword evidence="3" id="KW-1185">Reference proteome</keyword>
<dbReference type="EMBL" id="CAJVCH010537761">
    <property type="protein sequence ID" value="CAG7825876.1"/>
    <property type="molecule type" value="Genomic_DNA"/>
</dbReference>
<feature type="non-terminal residue" evidence="2">
    <location>
        <position position="34"/>
    </location>
</feature>
<evidence type="ECO:0000313" key="3">
    <source>
        <dbReference type="Proteomes" id="UP000708208"/>
    </source>
</evidence>
<protein>
    <submittedName>
        <fullName evidence="2">Uncharacterized protein</fullName>
    </submittedName>
</protein>